<dbReference type="RefSeq" id="WP_344305264.1">
    <property type="nucleotide sequence ID" value="NZ_BAAAQQ010000013.1"/>
</dbReference>
<evidence type="ECO:0000313" key="3">
    <source>
        <dbReference type="Proteomes" id="UP001500575"/>
    </source>
</evidence>
<organism evidence="2 3">
    <name type="scientific">Nocardioides bigeumensis</name>
    <dbReference type="NCBI Taxonomy" id="433657"/>
    <lineage>
        <taxon>Bacteria</taxon>
        <taxon>Bacillati</taxon>
        <taxon>Actinomycetota</taxon>
        <taxon>Actinomycetes</taxon>
        <taxon>Propionibacteriales</taxon>
        <taxon>Nocardioidaceae</taxon>
        <taxon>Nocardioides</taxon>
    </lineage>
</organism>
<gene>
    <name evidence="2" type="ORF">GCM10009843_36610</name>
</gene>
<feature type="region of interest" description="Disordered" evidence="1">
    <location>
        <begin position="99"/>
        <end position="133"/>
    </location>
</feature>
<feature type="region of interest" description="Disordered" evidence="1">
    <location>
        <begin position="172"/>
        <end position="470"/>
    </location>
</feature>
<comment type="caution">
    <text evidence="2">The sequence shown here is derived from an EMBL/GenBank/DDBJ whole genome shotgun (WGS) entry which is preliminary data.</text>
</comment>
<proteinExistence type="predicted"/>
<feature type="compositionally biased region" description="Pro residues" evidence="1">
    <location>
        <begin position="257"/>
        <end position="281"/>
    </location>
</feature>
<feature type="compositionally biased region" description="Basic and acidic residues" evidence="1">
    <location>
        <begin position="218"/>
        <end position="253"/>
    </location>
</feature>
<feature type="compositionally biased region" description="Basic and acidic residues" evidence="1">
    <location>
        <begin position="436"/>
        <end position="451"/>
    </location>
</feature>
<feature type="compositionally biased region" description="Low complexity" evidence="1">
    <location>
        <begin position="294"/>
        <end position="316"/>
    </location>
</feature>
<dbReference type="Proteomes" id="UP001500575">
    <property type="component" value="Unassembled WGS sequence"/>
</dbReference>
<name>A0ABN2YTJ3_9ACTN</name>
<feature type="compositionally biased region" description="Gly residues" evidence="1">
    <location>
        <begin position="317"/>
        <end position="343"/>
    </location>
</feature>
<feature type="compositionally biased region" description="Gly residues" evidence="1">
    <location>
        <begin position="185"/>
        <end position="208"/>
    </location>
</feature>
<protein>
    <recommendedName>
        <fullName evidence="4">PPE domain-containing protein</fullName>
    </recommendedName>
</protein>
<sequence length="470" mass="46831">MGPNEQRLRAALNRADFNPAIGKSLDWTYQGLNVNWVMDGLRDVAPKLADYGITGRTPDAAKEAFLRLADKMEQQQADLDKSGRALSDAANEFWEAERVLNDNPATKTDPGPFQYDPNDSRTEEQQKLDHNGKSDAYAAEATQRETAFGEALKKVDKQYYLSAVALSEVHGMGAPPDPYAPEPVGGAGGGAGGAGGGGGGVPGGGGTRPPGDGIPVSDPRDPDGQRDPDGPRDPDDPRDPEDQRDPDDPRDPDDLPEPFPTPTPHDPHPSLPPSAPHPGGPLGPSTPSAPAPIPSTTGSLPGHAVTPGLPGPAAGALGAGLAGGAVAGGLTGAIRGATGGAVSGVGVPRGAAPNALGASSRTSASGALGRGTGAAAGSTARGAGAGASGRGAVRGGAKSGGRAGGRAAAAGGRGVAGKSSGKAPLKGSAAVGRNGRRSEDDEDARRERLDSIAETSEWIDDDGAAPGVIG</sequence>
<reference evidence="2 3" key="1">
    <citation type="journal article" date="2019" name="Int. J. Syst. Evol. Microbiol.">
        <title>The Global Catalogue of Microorganisms (GCM) 10K type strain sequencing project: providing services to taxonomists for standard genome sequencing and annotation.</title>
        <authorList>
            <consortium name="The Broad Institute Genomics Platform"/>
            <consortium name="The Broad Institute Genome Sequencing Center for Infectious Disease"/>
            <person name="Wu L."/>
            <person name="Ma J."/>
        </authorList>
    </citation>
    <scope>NUCLEOTIDE SEQUENCE [LARGE SCALE GENOMIC DNA]</scope>
    <source>
        <strain evidence="2 3">JCM 16021</strain>
    </source>
</reference>
<feature type="compositionally biased region" description="Low complexity" evidence="1">
    <location>
        <begin position="405"/>
        <end position="423"/>
    </location>
</feature>
<evidence type="ECO:0000313" key="2">
    <source>
        <dbReference type="EMBL" id="GAA2132256.1"/>
    </source>
</evidence>
<accession>A0ABN2YTJ3</accession>
<feature type="compositionally biased region" description="Gly residues" evidence="1">
    <location>
        <begin position="383"/>
        <end position="404"/>
    </location>
</feature>
<feature type="compositionally biased region" description="Basic and acidic residues" evidence="1">
    <location>
        <begin position="118"/>
        <end position="133"/>
    </location>
</feature>
<evidence type="ECO:0000256" key="1">
    <source>
        <dbReference type="SAM" id="MobiDB-lite"/>
    </source>
</evidence>
<evidence type="ECO:0008006" key="4">
    <source>
        <dbReference type="Google" id="ProtNLM"/>
    </source>
</evidence>
<dbReference type="EMBL" id="BAAAQQ010000013">
    <property type="protein sequence ID" value="GAA2132256.1"/>
    <property type="molecule type" value="Genomic_DNA"/>
</dbReference>
<keyword evidence="3" id="KW-1185">Reference proteome</keyword>